<evidence type="ECO:0000256" key="11">
    <source>
        <dbReference type="ARBA" id="ARBA00023128"/>
    </source>
</evidence>
<dbReference type="RefSeq" id="XP_027452279.1">
    <property type="nucleotide sequence ID" value="XM_027596478.1"/>
</dbReference>
<dbReference type="InterPro" id="IPR011992">
    <property type="entry name" value="EF-hand-dom_pair"/>
</dbReference>
<dbReference type="PROSITE" id="PS50222">
    <property type="entry name" value="EF_HAND_2"/>
    <property type="match status" value="2"/>
</dbReference>
<keyword evidence="7" id="KW-0999">Mitochondrion inner membrane</keyword>
<evidence type="ECO:0000256" key="14">
    <source>
        <dbReference type="ARBA" id="ARBA00040181"/>
    </source>
</evidence>
<dbReference type="PANTHER" id="PTHR12294:SF1">
    <property type="entry name" value="CALCIUM UPTAKE PROTEIN 1, MITOCHONDRIAL"/>
    <property type="match status" value="1"/>
</dbReference>
<dbReference type="Proteomes" id="UP000515165">
    <property type="component" value="Chromosome 15"/>
</dbReference>
<dbReference type="CDD" id="cd15900">
    <property type="entry name" value="EFh_MICU"/>
    <property type="match status" value="1"/>
</dbReference>
<dbReference type="GO" id="GO:0036444">
    <property type="term" value="P:calcium import into the mitochondrion"/>
    <property type="evidence" value="ECO:0007669"/>
    <property type="project" value="TreeGrafter"/>
</dbReference>
<keyword evidence="11" id="KW-0496">Mitochondrion</keyword>
<evidence type="ECO:0000256" key="8">
    <source>
        <dbReference type="ARBA" id="ARBA00022837"/>
    </source>
</evidence>
<evidence type="ECO:0000256" key="6">
    <source>
        <dbReference type="ARBA" id="ARBA00022737"/>
    </source>
</evidence>
<evidence type="ECO:0000256" key="10">
    <source>
        <dbReference type="ARBA" id="ARBA00023065"/>
    </source>
</evidence>
<evidence type="ECO:0000256" key="12">
    <source>
        <dbReference type="ARBA" id="ARBA00023136"/>
    </source>
</evidence>
<accession>A0A6J2D815</accession>
<dbReference type="GO" id="GO:1990246">
    <property type="term" value="C:uniplex complex"/>
    <property type="evidence" value="ECO:0007669"/>
    <property type="project" value="TreeGrafter"/>
</dbReference>
<evidence type="ECO:0000256" key="15">
    <source>
        <dbReference type="ARBA" id="ARBA00046725"/>
    </source>
</evidence>
<dbReference type="SUPFAM" id="SSF47473">
    <property type="entry name" value="EF-hand"/>
    <property type="match status" value="2"/>
</dbReference>
<reference evidence="19" key="1">
    <citation type="submission" date="2025-08" db="UniProtKB">
        <authorList>
            <consortium name="RefSeq"/>
        </authorList>
    </citation>
    <scope>IDENTIFICATION</scope>
    <source>
        <tissue evidence="19">Blood</tissue>
    </source>
</reference>
<feature type="compositionally biased region" description="Basic and acidic residues" evidence="16">
    <location>
        <begin position="69"/>
        <end position="82"/>
    </location>
</feature>
<dbReference type="SMART" id="SM00054">
    <property type="entry name" value="EFh"/>
    <property type="match status" value="2"/>
</dbReference>
<evidence type="ECO:0000313" key="19">
    <source>
        <dbReference type="RefSeq" id="XP_027452279.1"/>
    </source>
</evidence>
<evidence type="ECO:0000256" key="5">
    <source>
        <dbReference type="ARBA" id="ARBA00022723"/>
    </source>
</evidence>
<evidence type="ECO:0000313" key="18">
    <source>
        <dbReference type="Proteomes" id="UP000515165"/>
    </source>
</evidence>
<keyword evidence="6" id="KW-0677">Repeat</keyword>
<keyword evidence="4" id="KW-0109">Calcium transport</keyword>
<evidence type="ECO:0000256" key="3">
    <source>
        <dbReference type="ARBA" id="ARBA00022448"/>
    </source>
</evidence>
<gene>
    <name evidence="19" type="primary">MICU1</name>
</gene>
<dbReference type="Pfam" id="PF13202">
    <property type="entry name" value="EF-hand_5"/>
    <property type="match status" value="1"/>
</dbReference>
<organism evidence="18 19">
    <name type="scientific">Zalophus californianus</name>
    <name type="common">California sealion</name>
    <dbReference type="NCBI Taxonomy" id="9704"/>
    <lineage>
        <taxon>Eukaryota</taxon>
        <taxon>Metazoa</taxon>
        <taxon>Chordata</taxon>
        <taxon>Craniata</taxon>
        <taxon>Vertebrata</taxon>
        <taxon>Euteleostomi</taxon>
        <taxon>Mammalia</taxon>
        <taxon>Eutheria</taxon>
        <taxon>Laurasiatheria</taxon>
        <taxon>Carnivora</taxon>
        <taxon>Caniformia</taxon>
        <taxon>Pinnipedia</taxon>
        <taxon>Otariidae</taxon>
        <taxon>Zalophus</taxon>
    </lineage>
</organism>
<evidence type="ECO:0000256" key="1">
    <source>
        <dbReference type="ARBA" id="ARBA00004273"/>
    </source>
</evidence>
<proteinExistence type="inferred from homology"/>
<dbReference type="Gene3D" id="1.10.238.10">
    <property type="entry name" value="EF-hand"/>
    <property type="match status" value="2"/>
</dbReference>
<dbReference type="InterPro" id="IPR018247">
    <property type="entry name" value="EF_Hand_1_Ca_BS"/>
</dbReference>
<comment type="subunit">
    <text evidence="15">Heterodimer; disulfide-linked; heterodimerizes with MICU2 or MICU3. Homodimer; disulfide-linked. Component of the uniplex complex, composed of MCU, EMRE/SMDT1, MICU1 and MICU2 (or MICU3) in a 4:4:1:1 stoichiometry. The composition of calcium sensors within the uniplex complex can differ depending on tissues: a MICU1 homodimer can be present instead of the MICU1-MICU2 heterodimer in skeletal-muscle and kidney. MICU1 is recruited to the uniplex complex by EMRE/SMDT1, and it associates with MCU at low calcium levels, occluding the pore of the MCU channel. Associates with the MICOS complex. Interacts with SLC25A23. Interacts with CHCHD4/MIA40; which introduces the interchain disulfide bond with MICU2. Interacts (when methylated) with UCP2; leading to decrease the calcium sensitivity of MICU1.</text>
</comment>
<evidence type="ECO:0000256" key="9">
    <source>
        <dbReference type="ARBA" id="ARBA00022946"/>
    </source>
</evidence>
<feature type="domain" description="EF-hand" evidence="17">
    <location>
        <begin position="348"/>
        <end position="383"/>
    </location>
</feature>
<keyword evidence="12" id="KW-0472">Membrane</keyword>
<dbReference type="AlphaFoldDB" id="A0A6J2D815"/>
<dbReference type="GeneID" id="113923569"/>
<keyword evidence="10" id="KW-0406">Ion transport</keyword>
<keyword evidence="5" id="KW-0479">Metal-binding</keyword>
<dbReference type="InterPro" id="IPR002048">
    <property type="entry name" value="EF_hand_dom"/>
</dbReference>
<dbReference type="GO" id="GO:0051560">
    <property type="term" value="P:mitochondrial calcium ion homeostasis"/>
    <property type="evidence" value="ECO:0007669"/>
    <property type="project" value="TreeGrafter"/>
</dbReference>
<keyword evidence="9" id="KW-0809">Transit peptide</keyword>
<comment type="subcellular location">
    <subcellularLocation>
        <location evidence="1">Mitochondrion inner membrane</location>
    </subcellularLocation>
    <subcellularLocation>
        <location evidence="2">Mitochondrion intermembrane space</location>
    </subcellularLocation>
</comment>
<evidence type="ECO:0000259" key="17">
    <source>
        <dbReference type="PROSITE" id="PS50222"/>
    </source>
</evidence>
<dbReference type="PROSITE" id="PS00018">
    <property type="entry name" value="EF_HAND_1"/>
    <property type="match status" value="2"/>
</dbReference>
<comment type="similarity">
    <text evidence="13">Belongs to the MICU1 family. MICU1 subfamily.</text>
</comment>
<keyword evidence="18" id="KW-1185">Reference proteome</keyword>
<feature type="domain" description="EF-hand" evidence="17">
    <location>
        <begin position="224"/>
        <end position="259"/>
    </location>
</feature>
<evidence type="ECO:0000256" key="4">
    <source>
        <dbReference type="ARBA" id="ARBA00022568"/>
    </source>
</evidence>
<protein>
    <recommendedName>
        <fullName evidence="14">Calcium uptake protein 1, mitochondrial</fullName>
    </recommendedName>
</protein>
<dbReference type="PANTHER" id="PTHR12294">
    <property type="entry name" value="EF HAND DOMAIN FAMILY A1,A2-RELATED"/>
    <property type="match status" value="1"/>
</dbReference>
<dbReference type="InterPro" id="IPR039800">
    <property type="entry name" value="MICU1/2/3"/>
</dbReference>
<dbReference type="GO" id="GO:0005509">
    <property type="term" value="F:calcium ion binding"/>
    <property type="evidence" value="ECO:0007669"/>
    <property type="project" value="InterPro"/>
</dbReference>
<feature type="region of interest" description="Disordered" evidence="16">
    <location>
        <begin position="61"/>
        <end position="82"/>
    </location>
</feature>
<evidence type="ECO:0000256" key="13">
    <source>
        <dbReference type="ARBA" id="ARBA00038333"/>
    </source>
</evidence>
<evidence type="ECO:0000256" key="16">
    <source>
        <dbReference type="SAM" id="MobiDB-lite"/>
    </source>
</evidence>
<evidence type="ECO:0000256" key="2">
    <source>
        <dbReference type="ARBA" id="ARBA00004569"/>
    </source>
</evidence>
<sequence>MFRLNSLSALAELAVGSRCYHGGSQPTQMRRRLVMVAFLGASAVTASTGLLWKRALAESPPSVNNLKSELGDKGKNKDEGEVCNNEKKAAGVCLEPHPEEKKKKRSGFRDRKVMEYENRIRAYSTPDKIFRYFATLKVISEPGESEVFMTPQDFVRSITPNEKQPEHLGLDQYTIKRFDGKDFWQKIAQEREKFADEGSIFYTLGECGLISFSDYIFLTTVLSTPQRNFEIAFKMFDLNGDGEVDMEEFEQFERHDPVDGKITERQFGGMLLAYSGVQSKKLTAMQKQLKKHFKDGKGLTFQEVENFFTFLKNINDVDTALSFYHMAGASLDKVTMQQVARTVAKVELSDHVCDVVFALFDCDGNGELSNKEFVSIMKQRLMRGLEKPKDMGFTRLMQAMWKCAQETAWDFALPKQ</sequence>
<keyword evidence="8" id="KW-0106">Calcium</keyword>
<evidence type="ECO:0000256" key="7">
    <source>
        <dbReference type="ARBA" id="ARBA00022792"/>
    </source>
</evidence>
<name>A0A6J2D815_ZALCA</name>
<dbReference type="GO" id="GO:0005758">
    <property type="term" value="C:mitochondrial intermembrane space"/>
    <property type="evidence" value="ECO:0007669"/>
    <property type="project" value="UniProtKB-SubCell"/>
</dbReference>
<dbReference type="CTD" id="10367"/>
<dbReference type="FunFam" id="1.10.238.10:FF:000088">
    <property type="entry name" value="Calcium uptake protein 1, mitochondrial"/>
    <property type="match status" value="1"/>
</dbReference>
<keyword evidence="3" id="KW-0813">Transport</keyword>
<dbReference type="Pfam" id="PF13833">
    <property type="entry name" value="EF-hand_8"/>
    <property type="match status" value="1"/>
</dbReference>